<keyword evidence="8" id="KW-1185">Reference proteome</keyword>
<dbReference type="GO" id="GO:0016765">
    <property type="term" value="F:transferase activity, transferring alkyl or aryl (other than methyl) groups"/>
    <property type="evidence" value="ECO:0007669"/>
    <property type="project" value="InterPro"/>
</dbReference>
<feature type="transmembrane region" description="Helical" evidence="6">
    <location>
        <begin position="415"/>
        <end position="433"/>
    </location>
</feature>
<feature type="transmembrane region" description="Helical" evidence="6">
    <location>
        <begin position="382"/>
        <end position="403"/>
    </location>
</feature>
<evidence type="ECO:0000313" key="7">
    <source>
        <dbReference type="EMBL" id="WLR97752.1"/>
    </source>
</evidence>
<dbReference type="CDD" id="cd13963">
    <property type="entry name" value="PT_UbiA_2"/>
    <property type="match status" value="1"/>
</dbReference>
<dbReference type="Gene3D" id="3.40.50.1000">
    <property type="entry name" value="HAD superfamily/HAD-like"/>
    <property type="match status" value="1"/>
</dbReference>
<dbReference type="InterPro" id="IPR000537">
    <property type="entry name" value="UbiA_prenyltransferase"/>
</dbReference>
<feature type="transmembrane region" description="Helical" evidence="6">
    <location>
        <begin position="193"/>
        <end position="210"/>
    </location>
</feature>
<dbReference type="GO" id="GO:0005886">
    <property type="term" value="C:plasma membrane"/>
    <property type="evidence" value="ECO:0007669"/>
    <property type="project" value="TreeGrafter"/>
</dbReference>
<keyword evidence="5 6" id="KW-0472">Membrane</keyword>
<dbReference type="Pfam" id="PF01040">
    <property type="entry name" value="UbiA"/>
    <property type="match status" value="1"/>
</dbReference>
<dbReference type="InterPro" id="IPR023214">
    <property type="entry name" value="HAD_sf"/>
</dbReference>
<dbReference type="InterPro" id="IPR039653">
    <property type="entry name" value="Prenyltransferase"/>
</dbReference>
<organism evidence="7 8">
    <name type="scientific">Shinella sumterensis</name>
    <dbReference type="NCBI Taxonomy" id="1967501"/>
    <lineage>
        <taxon>Bacteria</taxon>
        <taxon>Pseudomonadati</taxon>
        <taxon>Pseudomonadota</taxon>
        <taxon>Alphaproteobacteria</taxon>
        <taxon>Hyphomicrobiales</taxon>
        <taxon>Rhizobiaceae</taxon>
        <taxon>Shinella</taxon>
    </lineage>
</organism>
<keyword evidence="4 6" id="KW-1133">Transmembrane helix</keyword>
<dbReference type="NCBIfam" id="NF006088">
    <property type="entry name" value="PRK08238.1"/>
    <property type="match status" value="1"/>
</dbReference>
<dbReference type="AlphaFoldDB" id="A0AA50CNM8"/>
<evidence type="ECO:0000256" key="4">
    <source>
        <dbReference type="ARBA" id="ARBA00022989"/>
    </source>
</evidence>
<feature type="transmembrane region" description="Helical" evidence="6">
    <location>
        <begin position="337"/>
        <end position="357"/>
    </location>
</feature>
<evidence type="ECO:0000256" key="6">
    <source>
        <dbReference type="SAM" id="Phobius"/>
    </source>
</evidence>
<sequence length="471" mass="52220">MDLPLAVDLDGTLVSTDMLWETVFLLLKKNPLYLFLLPVWLCSGKARLKWEIARRVTVDASHLPYRRDFLAFLRREHAAGRQIVLATASAEPIARAVADELKIFSAVYSTSAGNNLSAKRKASALCAAYGEKGFDFAGNDRADIPVFDVARSAIIVAPDPAADRYQRRHGTQRFDSHKASLKTYVKMLRVHQWLKNLLVFAPAVLAHTIAYSETIIASSIAFLAFSFSASAIYILNDIIDLPLDRRHPTKRNRPFASGALSIPFGLTMSACLLLAAASLCLLLPVGFAFVIVIYLIATTAYSLAVKRMLLIDVLCLAGLYSLRLLGGKAATELPLSFWLVAFALFFFLSLALVKRYVELQGATVDERDRIAGRGYRPEDIQVVGQSGVASAFAAALVLSLYIQSREIAELYTQPWLIWPIVPIVLYINVRVWILAHRREMHDDPVVFIATDWRSQAFIVLGASLLLVASFM</sequence>
<evidence type="ECO:0000313" key="8">
    <source>
        <dbReference type="Proteomes" id="UP001234585"/>
    </source>
</evidence>
<evidence type="ECO:0000256" key="5">
    <source>
        <dbReference type="ARBA" id="ARBA00023136"/>
    </source>
</evidence>
<proteinExistence type="predicted"/>
<evidence type="ECO:0000256" key="3">
    <source>
        <dbReference type="ARBA" id="ARBA00022692"/>
    </source>
</evidence>
<protein>
    <submittedName>
        <fullName evidence="7">UbiA family prenyltransferase</fullName>
    </submittedName>
</protein>
<gene>
    <name evidence="7" type="ORF">Q9313_01600</name>
</gene>
<dbReference type="PANTHER" id="PTHR11048">
    <property type="entry name" value="PRENYLTRANSFERASES"/>
    <property type="match status" value="1"/>
</dbReference>
<dbReference type="InterPro" id="IPR036412">
    <property type="entry name" value="HAD-like_sf"/>
</dbReference>
<keyword evidence="2" id="KW-1003">Cell membrane</keyword>
<dbReference type="EMBL" id="CP132302">
    <property type="protein sequence ID" value="WLR97752.1"/>
    <property type="molecule type" value="Genomic_DNA"/>
</dbReference>
<feature type="transmembrane region" description="Helical" evidence="6">
    <location>
        <begin position="216"/>
        <end position="235"/>
    </location>
</feature>
<feature type="transmembrane region" description="Helical" evidence="6">
    <location>
        <begin position="308"/>
        <end position="325"/>
    </location>
</feature>
<accession>A0AA50CNM8</accession>
<dbReference type="SUPFAM" id="SSF56784">
    <property type="entry name" value="HAD-like"/>
    <property type="match status" value="1"/>
</dbReference>
<keyword evidence="3 6" id="KW-0812">Transmembrane</keyword>
<feature type="transmembrane region" description="Helical" evidence="6">
    <location>
        <begin position="281"/>
        <end position="301"/>
    </location>
</feature>
<dbReference type="PANTHER" id="PTHR11048:SF5">
    <property type="entry name" value="DECAPRENYL-PHOSPHATE PHOSPHORIBOSYLTRANSFERASE"/>
    <property type="match status" value="1"/>
</dbReference>
<evidence type="ECO:0000256" key="2">
    <source>
        <dbReference type="ARBA" id="ARBA00022475"/>
    </source>
</evidence>
<feature type="transmembrane region" description="Helical" evidence="6">
    <location>
        <begin position="255"/>
        <end position="275"/>
    </location>
</feature>
<dbReference type="Gene3D" id="1.10.357.140">
    <property type="entry name" value="UbiA prenyltransferase"/>
    <property type="match status" value="1"/>
</dbReference>
<dbReference type="Proteomes" id="UP001234585">
    <property type="component" value="Chromosome"/>
</dbReference>
<dbReference type="GO" id="GO:0009247">
    <property type="term" value="P:glycolipid biosynthetic process"/>
    <property type="evidence" value="ECO:0007669"/>
    <property type="project" value="TreeGrafter"/>
</dbReference>
<comment type="subcellular location">
    <subcellularLocation>
        <location evidence="1">Membrane</location>
        <topology evidence="1">Multi-pass membrane protein</topology>
    </subcellularLocation>
</comment>
<evidence type="ECO:0000256" key="1">
    <source>
        <dbReference type="ARBA" id="ARBA00004141"/>
    </source>
</evidence>
<reference evidence="7 8" key="1">
    <citation type="submission" date="2023-08" db="EMBL/GenBank/DDBJ databases">
        <title>Pathogen: clinical or host-associated sample.</title>
        <authorList>
            <person name="Hergert J."/>
            <person name="Casey R."/>
            <person name="Wagner J."/>
            <person name="Young E.L."/>
            <person name="Oakeson K.F."/>
        </authorList>
    </citation>
    <scope>NUCLEOTIDE SEQUENCE [LARGE SCALE GENOMIC DNA]</scope>
    <source>
        <strain evidence="7 8">1760953</strain>
    </source>
</reference>
<dbReference type="InterPro" id="IPR044878">
    <property type="entry name" value="UbiA_sf"/>
</dbReference>
<dbReference type="Pfam" id="PF12710">
    <property type="entry name" value="HAD"/>
    <property type="match status" value="1"/>
</dbReference>
<name>A0AA50CNM8_9HYPH</name>